<organism evidence="1 2">
    <name type="scientific">Roseiarcus fermentans</name>
    <dbReference type="NCBI Taxonomy" id="1473586"/>
    <lineage>
        <taxon>Bacteria</taxon>
        <taxon>Pseudomonadati</taxon>
        <taxon>Pseudomonadota</taxon>
        <taxon>Alphaproteobacteria</taxon>
        <taxon>Hyphomicrobiales</taxon>
        <taxon>Roseiarcaceae</taxon>
        <taxon>Roseiarcus</taxon>
    </lineage>
</organism>
<name>A0A366F0R2_9HYPH</name>
<evidence type="ECO:0000313" key="1">
    <source>
        <dbReference type="EMBL" id="RBP08243.1"/>
    </source>
</evidence>
<reference evidence="1 2" key="1">
    <citation type="submission" date="2018-06" db="EMBL/GenBank/DDBJ databases">
        <title>Genomic Encyclopedia of Type Strains, Phase IV (KMG-IV): sequencing the most valuable type-strain genomes for metagenomic binning, comparative biology and taxonomic classification.</title>
        <authorList>
            <person name="Goeker M."/>
        </authorList>
    </citation>
    <scope>NUCLEOTIDE SEQUENCE [LARGE SCALE GENOMIC DNA]</scope>
    <source>
        <strain evidence="1 2">DSM 24875</strain>
    </source>
</reference>
<comment type="caution">
    <text evidence="1">The sequence shown here is derived from an EMBL/GenBank/DDBJ whole genome shotgun (WGS) entry which is preliminary data.</text>
</comment>
<keyword evidence="2" id="KW-1185">Reference proteome</keyword>
<protein>
    <submittedName>
        <fullName evidence="1">Uncharacterized protein</fullName>
    </submittedName>
</protein>
<proteinExistence type="predicted"/>
<dbReference type="AlphaFoldDB" id="A0A366F0R2"/>
<evidence type="ECO:0000313" key="2">
    <source>
        <dbReference type="Proteomes" id="UP000253529"/>
    </source>
</evidence>
<dbReference type="EMBL" id="QNRK01000026">
    <property type="protein sequence ID" value="RBP08243.1"/>
    <property type="molecule type" value="Genomic_DNA"/>
</dbReference>
<gene>
    <name evidence="1" type="ORF">DFR50_12688</name>
</gene>
<accession>A0A366F0R2</accession>
<sequence length="70" mass="7332">METAMRFSIVQIKDGPWVVVDRQDHRRRIASCVDAGAAEMIAALMNGDLDQAIAVRDAVAGLAPAGPAAA</sequence>
<dbReference type="Proteomes" id="UP000253529">
    <property type="component" value="Unassembled WGS sequence"/>
</dbReference>